<evidence type="ECO:0000259" key="2">
    <source>
        <dbReference type="Pfam" id="PF22939"/>
    </source>
</evidence>
<dbReference type="STRING" id="1314800.A0A1B7MZ36"/>
<proteinExistence type="predicted"/>
<sequence length="1111" mass="124537">MDPITSGLTILQVVQTIAQVSAILYEYAASIQNADPSCQSLLDEFRSINGVLATFMGIEDDPSLPPALRSAISTLMAQDGPVAKLQADLRNLLPGADDLKGRKMSKMAKSVWPFKEKKAAAIVERLKRYYGDITAIVALNSWNMLKDVRQTVQEVKEDFGAQKEAEEREKLLQWMKPVFCSEKHDMCSRQRNKETGRWIVETDQYRVWDTSDFGFLWLKGQPGSGKTILASTVIDDIRSDSRAAQQTIAYFYCDFRVEQTTNGATVLRSLVVQLLRKFKGDLVAKFPELDRKKSSGEGCPTDLDFLRSLLVDAAKLIPGPVLVIDALDECKDYCDLLECLANLAEDARLRLFVTSRIEQDIADSFCHFPVISLMDKAEQMQKDIHAHITEQLRTQKRLLHLPEALRIVILEKLLEKAGGMFRWVQCQLDAIMALKRPDSIRKALDHLPKGLDETYERIIRAIEDGGPDDGAIAQRCLLWLAGAFTPLTLDQLDEAIMIETGRSSLNNDEGVIDPRDIVVACGSLVIYDEKTRVVGLSHYSVKEYLIGQQASIHGYRFSVSDIHAEIFQLSIAYLLCNPVFEERIEVSPSNLVTRKNKEFACVAGGRTGHPLLSYAVQGLTHLGYVSLENPRVMESLSRLHSELHLNTEKWSLIANAITDSNGRVRAQNSSLTNNHWLRVASPSLLFIPLQHGKPWMVEFLIKQQPHLLGMDVAPGWGSPLMFTIALNPDFLTVLKSLGVDLNQSSSVQNDFYSQTNIRSGSYTPISWAVAIGKGVAVDFLMSQSEVNLPDDILYTAVASDEPSHEVVRKLRQQGADVNFAVDGSSPLHILLSRRRARPTGFFTRFFAPRGASNQDWLPVVKELVEPSCNLSVQDQTARTVLHIALDKGLSNVVVYLLKKHAQLSATATLHPNMWSWAKNKEWFPHVQAAAVAADKPCTRIQGSKVFVTPGEFQLVEFRGIDFSRTRAVVVSAIIEDKSSMRESLRLAADLSRRNLSLQGKIKDYPFLRKGNTIQEELHTLKFHFSWEDQQTVSSRLFDRHQADKVTSSTLEQLTEGNGSTVDSLFLRMMMSQGRQQLSGDSSDLLFSVPRWQRPITIGVECVIDIYRDPLH</sequence>
<keyword evidence="5" id="KW-1185">Reference proteome</keyword>
<reference evidence="4 5" key="1">
    <citation type="submission" date="2016-06" db="EMBL/GenBank/DDBJ databases">
        <title>Comparative genomics of the ectomycorrhizal sister species Rhizopogon vinicolor and Rhizopogon vesiculosus (Basidiomycota: Boletales) reveals a divergence of the mating type B locus.</title>
        <authorList>
            <consortium name="DOE Joint Genome Institute"/>
            <person name="Mujic A.B."/>
            <person name="Kuo A."/>
            <person name="Tritt A."/>
            <person name="Lipzen A."/>
            <person name="Chen C."/>
            <person name="Johnson J."/>
            <person name="Sharma A."/>
            <person name="Barry K."/>
            <person name="Grigoriev I.V."/>
            <person name="Spatafora J.W."/>
        </authorList>
    </citation>
    <scope>NUCLEOTIDE SEQUENCE [LARGE SCALE GENOMIC DNA]</scope>
    <source>
        <strain evidence="4 5">AM-OR11-026</strain>
    </source>
</reference>
<dbReference type="InParanoid" id="A0A1B7MZ36"/>
<feature type="domain" description="GPI inositol-deacylase winged helix" evidence="2">
    <location>
        <begin position="471"/>
        <end position="548"/>
    </location>
</feature>
<evidence type="ECO:0000313" key="5">
    <source>
        <dbReference type="Proteomes" id="UP000092154"/>
    </source>
</evidence>
<evidence type="ECO:0000313" key="4">
    <source>
        <dbReference type="EMBL" id="OAX37863.1"/>
    </source>
</evidence>
<keyword evidence="1" id="KW-0677">Repeat</keyword>
<evidence type="ECO:0000259" key="3">
    <source>
        <dbReference type="Pfam" id="PF24883"/>
    </source>
</evidence>
<dbReference type="PANTHER" id="PTHR10039">
    <property type="entry name" value="AMELOGENIN"/>
    <property type="match status" value="1"/>
</dbReference>
<dbReference type="InterPro" id="IPR056884">
    <property type="entry name" value="NPHP3-like_N"/>
</dbReference>
<dbReference type="SUPFAM" id="SSF52540">
    <property type="entry name" value="P-loop containing nucleoside triphosphate hydrolases"/>
    <property type="match status" value="1"/>
</dbReference>
<dbReference type="Proteomes" id="UP000092154">
    <property type="component" value="Unassembled WGS sequence"/>
</dbReference>
<dbReference type="InterPro" id="IPR054471">
    <property type="entry name" value="GPIID_WHD"/>
</dbReference>
<dbReference type="OrthoDB" id="3036502at2759"/>
<dbReference type="Pfam" id="PF24883">
    <property type="entry name" value="NPHP3_N"/>
    <property type="match status" value="1"/>
</dbReference>
<dbReference type="InterPro" id="IPR036770">
    <property type="entry name" value="Ankyrin_rpt-contain_sf"/>
</dbReference>
<feature type="domain" description="Nephrocystin 3-like N-terminal" evidence="3">
    <location>
        <begin position="195"/>
        <end position="356"/>
    </location>
</feature>
<dbReference type="Gene3D" id="1.25.40.20">
    <property type="entry name" value="Ankyrin repeat-containing domain"/>
    <property type="match status" value="1"/>
</dbReference>
<gene>
    <name evidence="4" type="ORF">K503DRAFT_719160</name>
</gene>
<accession>A0A1B7MZ36</accession>
<dbReference type="Gene3D" id="3.40.50.300">
    <property type="entry name" value="P-loop containing nucleotide triphosphate hydrolases"/>
    <property type="match status" value="1"/>
</dbReference>
<organism evidence="4 5">
    <name type="scientific">Rhizopogon vinicolor AM-OR11-026</name>
    <dbReference type="NCBI Taxonomy" id="1314800"/>
    <lineage>
        <taxon>Eukaryota</taxon>
        <taxon>Fungi</taxon>
        <taxon>Dikarya</taxon>
        <taxon>Basidiomycota</taxon>
        <taxon>Agaricomycotina</taxon>
        <taxon>Agaricomycetes</taxon>
        <taxon>Agaricomycetidae</taxon>
        <taxon>Boletales</taxon>
        <taxon>Suillineae</taxon>
        <taxon>Rhizopogonaceae</taxon>
        <taxon>Rhizopogon</taxon>
    </lineage>
</organism>
<dbReference type="EMBL" id="KV448326">
    <property type="protein sequence ID" value="OAX37863.1"/>
    <property type="molecule type" value="Genomic_DNA"/>
</dbReference>
<dbReference type="Pfam" id="PF22939">
    <property type="entry name" value="WHD_GPIID"/>
    <property type="match status" value="1"/>
</dbReference>
<protein>
    <submittedName>
        <fullName evidence="4">Uncharacterized protein</fullName>
    </submittedName>
</protein>
<dbReference type="SUPFAM" id="SSF48403">
    <property type="entry name" value="Ankyrin repeat"/>
    <property type="match status" value="1"/>
</dbReference>
<dbReference type="PANTHER" id="PTHR10039:SF16">
    <property type="entry name" value="GPI INOSITOL-DEACYLASE"/>
    <property type="match status" value="1"/>
</dbReference>
<dbReference type="InterPro" id="IPR027417">
    <property type="entry name" value="P-loop_NTPase"/>
</dbReference>
<name>A0A1B7MZ36_9AGAM</name>
<evidence type="ECO:0000256" key="1">
    <source>
        <dbReference type="ARBA" id="ARBA00022737"/>
    </source>
</evidence>
<dbReference type="AlphaFoldDB" id="A0A1B7MZ36"/>